<evidence type="ECO:0000256" key="3">
    <source>
        <dbReference type="ARBA" id="ARBA00022563"/>
    </source>
</evidence>
<evidence type="ECO:0000256" key="9">
    <source>
        <dbReference type="RuleBase" id="RU000548"/>
    </source>
</evidence>
<feature type="binding site" evidence="6 7">
    <location>
        <position position="146"/>
    </location>
    <ligand>
        <name>substrate</name>
    </ligand>
</feature>
<dbReference type="EMBL" id="CP021425">
    <property type="protein sequence ID" value="ARU55788.1"/>
    <property type="molecule type" value="Genomic_DNA"/>
</dbReference>
<reference evidence="12 13" key="1">
    <citation type="submission" date="2017-05" db="EMBL/GenBank/DDBJ databases">
        <title>Genomic insights into alkan degradation activity of Oleiphilus messinensis.</title>
        <authorList>
            <person name="Kozyavkin S.A."/>
            <person name="Slesarev A.I."/>
            <person name="Golyshin P.N."/>
            <person name="Korzhenkov A."/>
            <person name="Golyshina O.N."/>
            <person name="Toshchakov S.V."/>
        </authorList>
    </citation>
    <scope>NUCLEOTIDE SEQUENCE [LARGE SCALE GENOMIC DNA]</scope>
    <source>
        <strain evidence="12 13">ME102</strain>
    </source>
</reference>
<name>A0A1Y0I5M4_9GAMM</name>
<feature type="binding site" evidence="8">
    <location>
        <position position="383"/>
    </location>
    <ligand>
        <name>NAD(+)</name>
        <dbReference type="ChEBI" id="CHEBI:57540"/>
    </ligand>
</feature>
<dbReference type="PROSITE" id="PS00738">
    <property type="entry name" value="ADOHCYASE_1"/>
    <property type="match status" value="1"/>
</dbReference>
<evidence type="ECO:0000313" key="13">
    <source>
        <dbReference type="Proteomes" id="UP000196027"/>
    </source>
</evidence>
<dbReference type="InterPro" id="IPR000043">
    <property type="entry name" value="Adenosylhomocysteinase-like"/>
</dbReference>
<dbReference type="UniPathway" id="UPA00314">
    <property type="reaction ID" value="UER00076"/>
</dbReference>
<feature type="binding site" evidence="6">
    <location>
        <begin position="235"/>
        <end position="240"/>
    </location>
    <ligand>
        <name>NAD(+)</name>
        <dbReference type="ChEBI" id="CHEBI:57540"/>
    </ligand>
</feature>
<feature type="binding site" evidence="6 7">
    <location>
        <position position="70"/>
    </location>
    <ligand>
        <name>substrate</name>
    </ligand>
</feature>
<dbReference type="InterPro" id="IPR020082">
    <property type="entry name" value="S-Ado-L-homoCys_hydrolase_CS"/>
</dbReference>
<dbReference type="FunFam" id="3.40.50.1480:FF:000006">
    <property type="entry name" value="Adenosylhomocysteinase"/>
    <property type="match status" value="1"/>
</dbReference>
<feature type="binding site" evidence="6">
    <location>
        <position position="307"/>
    </location>
    <ligand>
        <name>NAD(+)</name>
        <dbReference type="ChEBI" id="CHEBI:57540"/>
    </ligand>
</feature>
<feature type="binding site" evidence="6 8">
    <location>
        <position position="258"/>
    </location>
    <ligand>
        <name>NAD(+)</name>
        <dbReference type="ChEBI" id="CHEBI:57540"/>
    </ligand>
</feature>
<keyword evidence="13" id="KW-1185">Reference proteome</keyword>
<evidence type="ECO:0000256" key="1">
    <source>
        <dbReference type="ARBA" id="ARBA00007122"/>
    </source>
</evidence>
<keyword evidence="5 6" id="KW-0520">NAD</keyword>
<comment type="subcellular location">
    <subcellularLocation>
        <location evidence="6">Cytoplasm</location>
    </subcellularLocation>
</comment>
<proteinExistence type="inferred from homology"/>
<dbReference type="Pfam" id="PF05221">
    <property type="entry name" value="AdoHcyase"/>
    <property type="match status" value="1"/>
</dbReference>
<accession>A0A1Y0I5M4</accession>
<dbReference type="NCBIfam" id="NF004005">
    <property type="entry name" value="PRK05476.2-3"/>
    <property type="match status" value="1"/>
</dbReference>
<dbReference type="GO" id="GO:0071269">
    <property type="term" value="P:L-homocysteine biosynthetic process"/>
    <property type="evidence" value="ECO:0007669"/>
    <property type="project" value="UniProtKB-UniRule"/>
</dbReference>
<dbReference type="SUPFAM" id="SSF51735">
    <property type="entry name" value="NAD(P)-binding Rossmann-fold domains"/>
    <property type="match status" value="1"/>
</dbReference>
<dbReference type="Pfam" id="PF00670">
    <property type="entry name" value="AdoHcyase_NAD"/>
    <property type="match status" value="1"/>
</dbReference>
<evidence type="ECO:0000256" key="2">
    <source>
        <dbReference type="ARBA" id="ARBA00022490"/>
    </source>
</evidence>
<dbReference type="GO" id="GO:0006730">
    <property type="term" value="P:one-carbon metabolic process"/>
    <property type="evidence" value="ECO:0007669"/>
    <property type="project" value="UniProtKB-UniRule"/>
</dbReference>
<dbReference type="Gene3D" id="3.40.50.720">
    <property type="entry name" value="NAD(P)-binding Rossmann-like Domain"/>
    <property type="match status" value="1"/>
</dbReference>
<evidence type="ECO:0000256" key="7">
    <source>
        <dbReference type="PIRSR" id="PIRSR001109-1"/>
    </source>
</evidence>
<evidence type="ECO:0000256" key="5">
    <source>
        <dbReference type="ARBA" id="ARBA00023027"/>
    </source>
</evidence>
<feature type="binding site" evidence="6 7">
    <location>
        <position position="205"/>
    </location>
    <ligand>
        <name>substrate</name>
    </ligand>
</feature>
<evidence type="ECO:0000256" key="6">
    <source>
        <dbReference type="HAMAP-Rule" id="MF_00563"/>
    </source>
</evidence>
<organism evidence="12 13">
    <name type="scientific">Oleiphilus messinensis</name>
    <dbReference type="NCBI Taxonomy" id="141451"/>
    <lineage>
        <taxon>Bacteria</taxon>
        <taxon>Pseudomonadati</taxon>
        <taxon>Pseudomonadota</taxon>
        <taxon>Gammaproteobacteria</taxon>
        <taxon>Oceanospirillales</taxon>
        <taxon>Oleiphilaceae</taxon>
        <taxon>Oleiphilus</taxon>
    </lineage>
</organism>
<feature type="binding site" evidence="6 8">
    <location>
        <begin position="328"/>
        <end position="330"/>
    </location>
    <ligand>
        <name>NAD(+)</name>
        <dbReference type="ChEBI" id="CHEBI:57540"/>
    </ligand>
</feature>
<feature type="binding site" evidence="6">
    <location>
        <position position="206"/>
    </location>
    <ligand>
        <name>NAD(+)</name>
        <dbReference type="ChEBI" id="CHEBI:57540"/>
    </ligand>
</feature>
<dbReference type="InterPro" id="IPR042172">
    <property type="entry name" value="Adenosylhomocyst_ase-like_sf"/>
</dbReference>
<feature type="binding site" evidence="6 8">
    <location>
        <begin position="172"/>
        <end position="174"/>
    </location>
    <ligand>
        <name>NAD(+)</name>
        <dbReference type="ChEBI" id="CHEBI:57540"/>
    </ligand>
</feature>
<feature type="binding site" evidence="6 7">
    <location>
        <position position="171"/>
    </location>
    <ligand>
        <name>substrate</name>
    </ligand>
</feature>
<dbReference type="Gene3D" id="3.40.50.1480">
    <property type="entry name" value="Adenosylhomocysteinase-like"/>
    <property type="match status" value="3"/>
</dbReference>
<feature type="domain" description="S-adenosyl-L-homocysteine hydrolase NAD binding" evidence="11">
    <location>
        <begin position="206"/>
        <end position="382"/>
    </location>
</feature>
<comment type="pathway">
    <text evidence="6 9">Amino-acid biosynthesis; L-homocysteine biosynthesis; L-homocysteine from S-adenosyl-L-homocysteine: step 1/1.</text>
</comment>
<evidence type="ECO:0000256" key="10">
    <source>
        <dbReference type="RuleBase" id="RU004166"/>
    </source>
</evidence>
<dbReference type="GO" id="GO:0005829">
    <property type="term" value="C:cytosol"/>
    <property type="evidence" value="ECO:0007669"/>
    <property type="project" value="TreeGrafter"/>
</dbReference>
<dbReference type="HAMAP" id="MF_00563">
    <property type="entry name" value="AdoHcyase"/>
    <property type="match status" value="1"/>
</dbReference>
<protein>
    <recommendedName>
        <fullName evidence="6">Adenosylhomocysteinase</fullName>
        <ecNumber evidence="6">3.13.2.1</ecNumber>
    </recommendedName>
    <alternativeName>
        <fullName evidence="6">S-adenosyl-L-homocysteine hydrolase</fullName>
        <shortName evidence="6">AdoHcyase</shortName>
    </alternativeName>
</protein>
<evidence type="ECO:0000256" key="8">
    <source>
        <dbReference type="PIRSR" id="PIRSR001109-2"/>
    </source>
</evidence>
<evidence type="ECO:0000259" key="11">
    <source>
        <dbReference type="SMART" id="SM00997"/>
    </source>
</evidence>
<feature type="binding site" evidence="6 8">
    <location>
        <position position="376"/>
    </location>
    <ligand>
        <name>NAD(+)</name>
        <dbReference type="ChEBI" id="CHEBI:57540"/>
    </ligand>
</feature>
<keyword evidence="2 6" id="KW-0963">Cytoplasm</keyword>
<dbReference type="PIRSF" id="PIRSF001109">
    <property type="entry name" value="Ad_hcy_hydrolase"/>
    <property type="match status" value="1"/>
</dbReference>
<comment type="function">
    <text evidence="6">May play a key role in the regulation of the intracellular concentration of adenosylhomocysteine.</text>
</comment>
<comment type="catalytic activity">
    <reaction evidence="6 9">
        <text>S-adenosyl-L-homocysteine + H2O = L-homocysteine + adenosine</text>
        <dbReference type="Rhea" id="RHEA:21708"/>
        <dbReference type="ChEBI" id="CHEBI:15377"/>
        <dbReference type="ChEBI" id="CHEBI:16335"/>
        <dbReference type="ChEBI" id="CHEBI:57856"/>
        <dbReference type="ChEBI" id="CHEBI:58199"/>
        <dbReference type="EC" id="3.13.2.1"/>
    </reaction>
</comment>
<feature type="binding site" evidence="6 7">
    <location>
        <position position="201"/>
    </location>
    <ligand>
        <name>substrate</name>
    </ligand>
</feature>
<dbReference type="AlphaFoldDB" id="A0A1Y0I5M4"/>
<dbReference type="InterPro" id="IPR015878">
    <property type="entry name" value="Ado_hCys_hydrolase_NAD-bd"/>
</dbReference>
<gene>
    <name evidence="6" type="primary">ahcY</name>
    <name evidence="12" type="ORF">OLMES_1713</name>
</gene>
<comment type="similarity">
    <text evidence="1 6 10">Belongs to the adenosylhomocysteinase family.</text>
</comment>
<dbReference type="PANTHER" id="PTHR23420">
    <property type="entry name" value="ADENOSYLHOMOCYSTEINASE"/>
    <property type="match status" value="1"/>
</dbReference>
<dbReference type="GO" id="GO:0033353">
    <property type="term" value="P:S-adenosylmethionine cycle"/>
    <property type="evidence" value="ECO:0007669"/>
    <property type="project" value="TreeGrafter"/>
</dbReference>
<dbReference type="EC" id="3.13.2.1" evidence="6"/>
<dbReference type="SMART" id="SM00996">
    <property type="entry name" value="AdoHcyase"/>
    <property type="match status" value="1"/>
</dbReference>
<dbReference type="InterPro" id="IPR036291">
    <property type="entry name" value="NAD(P)-bd_dom_sf"/>
</dbReference>
<dbReference type="PROSITE" id="PS00739">
    <property type="entry name" value="ADOHCYASE_2"/>
    <property type="match status" value="1"/>
</dbReference>
<dbReference type="GO" id="GO:0004013">
    <property type="term" value="F:adenosylhomocysteinase activity"/>
    <property type="evidence" value="ECO:0007669"/>
    <property type="project" value="UniProtKB-UniRule"/>
</dbReference>
<comment type="cofactor">
    <cofactor evidence="6 8 9">
        <name>NAD(+)</name>
        <dbReference type="ChEBI" id="CHEBI:57540"/>
    </cofactor>
    <text evidence="6 8 9">Binds 1 NAD(+) per subunit.</text>
</comment>
<sequence>MATESDMNSPAEQLKNFTDYKVADISLAEWGRREIEIAEGEMPALMALRRKYADQKPLADARIMGCIHMTIQTAVLIETLVELGADVRWSSCNIFSTQDHAAAAIAAAGIPVFAWKGETEEEFWWCIEQTILKDGDVWNANMILDDGGDLTQICHEKYPALLDQIHGISEETTTGVHRLLEMMEEGSLKVPAINVNDAVTKSKNDNKYGCRHSLNDAIKRATDHLLSGKKALVIGYGDVGKGSAASLRQEGMIVKITEIDPICAMQACMDGFEVVSPYLNGDNDGTENNIDKALLANTDLIVTTTGNINVCDKNMLKALKSGAVVCNIGHFDNEIDTAFMREQWDWQEIKPQVHKVYRDRENNDHLLLLSEGRLVNLGNATGHPSRIMDGSFANQVLAQMYLYERKFADLPADQKAEGIYVKVLPKKLDEEVAKDMVEGFGGVLTKLTSDQAKYINVSVEGPYKPESYKY</sequence>
<dbReference type="KEGG" id="ome:OLMES_1713"/>
<keyword evidence="4 6" id="KW-0378">Hydrolase</keyword>
<dbReference type="SUPFAM" id="SSF52283">
    <property type="entry name" value="Formate/glycerate dehydrogenase catalytic domain-like"/>
    <property type="match status" value="1"/>
</dbReference>
<keyword evidence="3 6" id="KW-0554">One-carbon metabolism</keyword>
<dbReference type="FunFam" id="3.40.50.1480:FF:000007">
    <property type="entry name" value="Adenosylhomocysteinase"/>
    <property type="match status" value="1"/>
</dbReference>
<dbReference type="NCBIfam" id="TIGR00936">
    <property type="entry name" value="ahcY"/>
    <property type="match status" value="1"/>
</dbReference>
<evidence type="ECO:0000313" key="12">
    <source>
        <dbReference type="EMBL" id="ARU55788.1"/>
    </source>
</evidence>
<dbReference type="CDD" id="cd00401">
    <property type="entry name" value="SAHH"/>
    <property type="match status" value="1"/>
</dbReference>
<feature type="binding site" evidence="8">
    <location>
        <begin position="237"/>
        <end position="242"/>
    </location>
    <ligand>
        <name>NAD(+)</name>
        <dbReference type="ChEBI" id="CHEBI:57540"/>
    </ligand>
</feature>
<dbReference type="Proteomes" id="UP000196027">
    <property type="component" value="Chromosome"/>
</dbReference>
<dbReference type="PANTHER" id="PTHR23420:SF0">
    <property type="entry name" value="ADENOSYLHOMOCYSTEINASE"/>
    <property type="match status" value="1"/>
</dbReference>
<evidence type="ECO:0000256" key="4">
    <source>
        <dbReference type="ARBA" id="ARBA00022801"/>
    </source>
</evidence>
<dbReference type="SMART" id="SM00997">
    <property type="entry name" value="AdoHcyase_NAD"/>
    <property type="match status" value="1"/>
</dbReference>